<reference evidence="2" key="1">
    <citation type="submission" date="2022-11" db="UniProtKB">
        <authorList>
            <consortium name="WormBaseParasite"/>
        </authorList>
    </citation>
    <scope>IDENTIFICATION</scope>
</reference>
<accession>A0A915IYN6</accession>
<organism evidence="1 2">
    <name type="scientific">Romanomermis culicivorax</name>
    <name type="common">Nematode worm</name>
    <dbReference type="NCBI Taxonomy" id="13658"/>
    <lineage>
        <taxon>Eukaryota</taxon>
        <taxon>Metazoa</taxon>
        <taxon>Ecdysozoa</taxon>
        <taxon>Nematoda</taxon>
        <taxon>Enoplea</taxon>
        <taxon>Dorylaimia</taxon>
        <taxon>Mermithida</taxon>
        <taxon>Mermithoidea</taxon>
        <taxon>Mermithidae</taxon>
        <taxon>Romanomermis</taxon>
    </lineage>
</organism>
<dbReference type="Proteomes" id="UP000887565">
    <property type="component" value="Unplaced"/>
</dbReference>
<dbReference type="AlphaFoldDB" id="A0A915IYN6"/>
<dbReference type="WBParaSite" id="nRc.2.0.1.t18939-RA">
    <property type="protein sequence ID" value="nRc.2.0.1.t18939-RA"/>
    <property type="gene ID" value="nRc.2.0.1.g18939"/>
</dbReference>
<proteinExistence type="predicted"/>
<evidence type="ECO:0000313" key="1">
    <source>
        <dbReference type="Proteomes" id="UP000887565"/>
    </source>
</evidence>
<sequence>MLKHKCVKNFVAAAAVNKNAADVAVAFGVDAAATDVDV</sequence>
<evidence type="ECO:0000313" key="2">
    <source>
        <dbReference type="WBParaSite" id="nRc.2.0.1.t18939-RA"/>
    </source>
</evidence>
<keyword evidence="1" id="KW-1185">Reference proteome</keyword>
<name>A0A915IYN6_ROMCU</name>
<protein>
    <submittedName>
        <fullName evidence="2">Uncharacterized protein</fullName>
    </submittedName>
</protein>